<dbReference type="InterPro" id="IPR001466">
    <property type="entry name" value="Beta-lactam-related"/>
</dbReference>
<keyword evidence="5" id="KW-1185">Reference proteome</keyword>
<dbReference type="RefSeq" id="WP_008482603.1">
    <property type="nucleotide sequence ID" value="NZ_AMRI01000002.1"/>
</dbReference>
<organism evidence="4 5">
    <name type="scientific">Gallaecimonas xiamenensis 3-C-1</name>
    <dbReference type="NCBI Taxonomy" id="745411"/>
    <lineage>
        <taxon>Bacteria</taxon>
        <taxon>Pseudomonadati</taxon>
        <taxon>Pseudomonadota</taxon>
        <taxon>Gammaproteobacteria</taxon>
        <taxon>Enterobacterales</taxon>
        <taxon>Gallaecimonadaceae</taxon>
        <taxon>Gallaecimonas</taxon>
    </lineage>
</organism>
<dbReference type="Pfam" id="PF00144">
    <property type="entry name" value="Beta-lactamase"/>
    <property type="match status" value="1"/>
</dbReference>
<gene>
    <name evidence="4" type="ORF">B3C1_02185</name>
</gene>
<dbReference type="PATRIC" id="fig|745411.4.peg.427"/>
<feature type="chain" id="PRO_5003861705" evidence="1">
    <location>
        <begin position="18"/>
        <end position="493"/>
    </location>
</feature>
<name>K2JSU4_9GAMM</name>
<accession>K2JSU4</accession>
<dbReference type="InterPro" id="IPR012338">
    <property type="entry name" value="Beta-lactam/transpept-like"/>
</dbReference>
<sequence length="493" mass="54377">MKKLWLLVGVLALPAKAMDSESLDALARQAQQRFAIPGLAVGVVQGDFRYQGSFGEAQPGHKVDGQTLFKLASTTKAFTTTTLALLVEQGKLAWDDPVVRYLPDFAMYDPWVTKQLQVKDLLVHNSGLGLGQGDLMLWPEPNSFSRAEVVHNLRHLKPASSFRSSYAYDNLLYVVAGELIAKVTGQPWEYAVQQRLLKPLGMDQCFTGPVPPANKAQLAWPHLGIERLPKADAADHSLISAAAGGIRCSLGAMMKWLDFHLAAQAGKSPLLGRGQHNFLWTPQTLMTVGEWDRQWDNSHFAAYGLGWRMKDMDGLLLVHHTGTLAGMRAAVAFLPEKQLGVVVLMNADSSDGRDALVRAILKSALGGDGKAWLARYPAVTKTKARAKVDVDPGQPLAPAQLKAQLGTWQDPWFGKVQLKAEGDKVLWQSERSERLSGVLYPAQEGYYLLRWQDRTLEADASLWFEDGHMKLAPASPEVDFSFDFGDLDLQREP</sequence>
<keyword evidence="1" id="KW-0732">Signal</keyword>
<dbReference type="Gene3D" id="3.40.710.10">
    <property type="entry name" value="DD-peptidase/beta-lactamase superfamily"/>
    <property type="match status" value="1"/>
</dbReference>
<dbReference type="Proteomes" id="UP000006755">
    <property type="component" value="Unassembled WGS sequence"/>
</dbReference>
<proteinExistence type="predicted"/>
<evidence type="ECO:0000313" key="5">
    <source>
        <dbReference type="Proteomes" id="UP000006755"/>
    </source>
</evidence>
<dbReference type="PANTHER" id="PTHR46825">
    <property type="entry name" value="D-ALANYL-D-ALANINE-CARBOXYPEPTIDASE/ENDOPEPTIDASE AMPH"/>
    <property type="match status" value="1"/>
</dbReference>
<dbReference type="EMBL" id="AMRI01000002">
    <property type="protein sequence ID" value="EKE77582.1"/>
    <property type="molecule type" value="Genomic_DNA"/>
</dbReference>
<reference evidence="4 5" key="1">
    <citation type="journal article" date="2012" name="J. Bacteriol.">
        <title>Genome Sequence of Gallaecimonas xiamenensis Type Strain 3-C-1.</title>
        <authorList>
            <person name="Lai Q."/>
            <person name="Wang L."/>
            <person name="Wang W."/>
            <person name="Shao Z."/>
        </authorList>
    </citation>
    <scope>NUCLEOTIDE SEQUENCE [LARGE SCALE GENOMIC DNA]</scope>
    <source>
        <strain evidence="4 5">3-C-1</strain>
    </source>
</reference>
<feature type="signal peptide" evidence="1">
    <location>
        <begin position="1"/>
        <end position="17"/>
    </location>
</feature>
<dbReference type="Pfam" id="PF11954">
    <property type="entry name" value="DUF3471"/>
    <property type="match status" value="1"/>
</dbReference>
<feature type="domain" description="Peptidase S12 Pab87-related C-terminal" evidence="3">
    <location>
        <begin position="395"/>
        <end position="491"/>
    </location>
</feature>
<evidence type="ECO:0000259" key="2">
    <source>
        <dbReference type="Pfam" id="PF00144"/>
    </source>
</evidence>
<dbReference type="PANTHER" id="PTHR46825:SF15">
    <property type="entry name" value="BETA-LACTAMASE-RELATED DOMAIN-CONTAINING PROTEIN"/>
    <property type="match status" value="1"/>
</dbReference>
<feature type="domain" description="Beta-lactamase-related" evidence="2">
    <location>
        <begin position="24"/>
        <end position="356"/>
    </location>
</feature>
<evidence type="ECO:0000313" key="4">
    <source>
        <dbReference type="EMBL" id="EKE77582.1"/>
    </source>
</evidence>
<comment type="caution">
    <text evidence="4">The sequence shown here is derived from an EMBL/GenBank/DDBJ whole genome shotgun (WGS) entry which is preliminary data.</text>
</comment>
<dbReference type="eggNOG" id="COG1680">
    <property type="taxonomic scope" value="Bacteria"/>
</dbReference>
<evidence type="ECO:0000256" key="1">
    <source>
        <dbReference type="SAM" id="SignalP"/>
    </source>
</evidence>
<protein>
    <submittedName>
        <fullName evidence="4">Beta-lactamase</fullName>
    </submittedName>
</protein>
<dbReference type="STRING" id="745411.B3C1_02185"/>
<evidence type="ECO:0000259" key="3">
    <source>
        <dbReference type="Pfam" id="PF11954"/>
    </source>
</evidence>
<dbReference type="InterPro" id="IPR021860">
    <property type="entry name" value="Peptidase_S12_Pab87-rel_C"/>
</dbReference>
<dbReference type="InterPro" id="IPR050491">
    <property type="entry name" value="AmpC-like"/>
</dbReference>
<dbReference type="OrthoDB" id="119951at2"/>
<dbReference type="SUPFAM" id="SSF56601">
    <property type="entry name" value="beta-lactamase/transpeptidase-like"/>
    <property type="match status" value="1"/>
</dbReference>
<dbReference type="AlphaFoldDB" id="K2JSU4"/>